<keyword evidence="7" id="KW-1185">Reference proteome</keyword>
<dbReference type="EMBL" id="JAUIZM010000004">
    <property type="protein sequence ID" value="KAK1386513.1"/>
    <property type="molecule type" value="Genomic_DNA"/>
</dbReference>
<evidence type="ECO:0000256" key="3">
    <source>
        <dbReference type="ARBA" id="ARBA00023004"/>
    </source>
</evidence>
<keyword evidence="2" id="KW-0560">Oxidoreductase</keyword>
<evidence type="ECO:0000256" key="2">
    <source>
        <dbReference type="ARBA" id="ARBA00023002"/>
    </source>
</evidence>
<protein>
    <submittedName>
        <fullName evidence="6">Beta-amyrin 28-oxidase</fullName>
    </submittedName>
</protein>
<dbReference type="Pfam" id="PF00067">
    <property type="entry name" value="p450"/>
    <property type="match status" value="1"/>
</dbReference>
<proteinExistence type="predicted"/>
<dbReference type="PRINTS" id="PR00463">
    <property type="entry name" value="EP450I"/>
</dbReference>
<keyword evidence="5" id="KW-1133">Transmembrane helix</keyword>
<dbReference type="PANTHER" id="PTHR24286">
    <property type="entry name" value="CYTOCHROME P450 26"/>
    <property type="match status" value="1"/>
</dbReference>
<dbReference type="InterPro" id="IPR036396">
    <property type="entry name" value="Cyt_P450_sf"/>
</dbReference>
<dbReference type="GO" id="GO:0020037">
    <property type="term" value="F:heme binding"/>
    <property type="evidence" value="ECO:0007669"/>
    <property type="project" value="InterPro"/>
</dbReference>
<dbReference type="InterPro" id="IPR001128">
    <property type="entry name" value="Cyt_P450"/>
</dbReference>
<evidence type="ECO:0000313" key="6">
    <source>
        <dbReference type="EMBL" id="KAK1386513.1"/>
    </source>
</evidence>
<dbReference type="GO" id="GO:0016125">
    <property type="term" value="P:sterol metabolic process"/>
    <property type="evidence" value="ECO:0007669"/>
    <property type="project" value="TreeGrafter"/>
</dbReference>
<dbReference type="PANTHER" id="PTHR24286:SF53">
    <property type="entry name" value="BETA-AMYRIN 28-OXIDASE-LIKE"/>
    <property type="match status" value="1"/>
</dbReference>
<dbReference type="Gene3D" id="1.10.630.10">
    <property type="entry name" value="Cytochrome P450"/>
    <property type="match status" value="1"/>
</dbReference>
<keyword evidence="3 4" id="KW-0408">Iron</keyword>
<comment type="cofactor">
    <cofactor evidence="4">
        <name>heme</name>
        <dbReference type="ChEBI" id="CHEBI:30413"/>
    </cofactor>
</comment>
<dbReference type="AlphaFoldDB" id="A0AAD8IJV7"/>
<keyword evidence="5" id="KW-0472">Membrane</keyword>
<evidence type="ECO:0000313" key="7">
    <source>
        <dbReference type="Proteomes" id="UP001237642"/>
    </source>
</evidence>
<organism evidence="6 7">
    <name type="scientific">Heracleum sosnowskyi</name>
    <dbReference type="NCBI Taxonomy" id="360622"/>
    <lineage>
        <taxon>Eukaryota</taxon>
        <taxon>Viridiplantae</taxon>
        <taxon>Streptophyta</taxon>
        <taxon>Embryophyta</taxon>
        <taxon>Tracheophyta</taxon>
        <taxon>Spermatophyta</taxon>
        <taxon>Magnoliopsida</taxon>
        <taxon>eudicotyledons</taxon>
        <taxon>Gunneridae</taxon>
        <taxon>Pentapetalae</taxon>
        <taxon>asterids</taxon>
        <taxon>campanulids</taxon>
        <taxon>Apiales</taxon>
        <taxon>Apiaceae</taxon>
        <taxon>Apioideae</taxon>
        <taxon>apioid superclade</taxon>
        <taxon>Tordylieae</taxon>
        <taxon>Tordyliinae</taxon>
        <taxon>Heracleum</taxon>
    </lineage>
</organism>
<dbReference type="GO" id="GO:0005506">
    <property type="term" value="F:iron ion binding"/>
    <property type="evidence" value="ECO:0007669"/>
    <property type="project" value="InterPro"/>
</dbReference>
<dbReference type="Proteomes" id="UP001237642">
    <property type="component" value="Unassembled WGS sequence"/>
</dbReference>
<reference evidence="6" key="2">
    <citation type="submission" date="2023-05" db="EMBL/GenBank/DDBJ databases">
        <authorList>
            <person name="Schelkunov M.I."/>
        </authorList>
    </citation>
    <scope>NUCLEOTIDE SEQUENCE</scope>
    <source>
        <strain evidence="6">Hsosn_3</strain>
        <tissue evidence="6">Leaf</tissue>
    </source>
</reference>
<name>A0AAD8IJV7_9APIA</name>
<dbReference type="GO" id="GO:0016705">
    <property type="term" value="F:oxidoreductase activity, acting on paired donors, with incorporation or reduction of molecular oxygen"/>
    <property type="evidence" value="ECO:0007669"/>
    <property type="project" value="InterPro"/>
</dbReference>
<dbReference type="GO" id="GO:0009805">
    <property type="term" value="P:coumarin biosynthetic process"/>
    <property type="evidence" value="ECO:0007669"/>
    <property type="project" value="UniProtKB-ARBA"/>
</dbReference>
<sequence length="275" mass="31232">MDTPTMSLIPCIFMLLLILLVSIFLVCLKPKNGQSNIKLKVPPGSGGWPVVGESFKYVSLGNGKFMSEKEISNYIIGLLVASYESTSTAVSFVLKHLAELPHIYDEVYKELTKIAKLKGEGELLKWEDIQKMKYSWNVVCESLRLTTMNSSFSGFREVVTDVAFSGFTIPRGYKASWSSYTTHKDPECFPDPEKFDPTRFDGKGPAPYTYVPFGGGRRMCCGKEYARLEVLVYMYNIVTRFNLEIVNPQEKIEFRSFPIPVEDLPIRIIRHNIYG</sequence>
<evidence type="ECO:0000256" key="1">
    <source>
        <dbReference type="ARBA" id="ARBA00022723"/>
    </source>
</evidence>
<feature type="transmembrane region" description="Helical" evidence="5">
    <location>
        <begin position="6"/>
        <end position="28"/>
    </location>
</feature>
<evidence type="ECO:0000256" key="5">
    <source>
        <dbReference type="SAM" id="Phobius"/>
    </source>
</evidence>
<feature type="binding site" description="axial binding residue" evidence="4">
    <location>
        <position position="220"/>
    </location>
    <ligand>
        <name>heme</name>
        <dbReference type="ChEBI" id="CHEBI:30413"/>
    </ligand>
    <ligandPart>
        <name>Fe</name>
        <dbReference type="ChEBI" id="CHEBI:18248"/>
    </ligandPart>
</feature>
<comment type="caution">
    <text evidence="6">The sequence shown here is derived from an EMBL/GenBank/DDBJ whole genome shotgun (WGS) entry which is preliminary data.</text>
</comment>
<keyword evidence="4" id="KW-0349">Heme</keyword>
<accession>A0AAD8IJV7</accession>
<reference evidence="6" key="1">
    <citation type="submission" date="2023-02" db="EMBL/GenBank/DDBJ databases">
        <title>Genome of toxic invasive species Heracleum sosnowskyi carries increased number of genes despite the absence of recent whole-genome duplications.</title>
        <authorList>
            <person name="Schelkunov M."/>
            <person name="Shtratnikova V."/>
            <person name="Makarenko M."/>
            <person name="Klepikova A."/>
            <person name="Omelchenko D."/>
            <person name="Novikova G."/>
            <person name="Obukhova E."/>
            <person name="Bogdanov V."/>
            <person name="Penin A."/>
            <person name="Logacheva M."/>
        </authorList>
    </citation>
    <scope>NUCLEOTIDE SEQUENCE</scope>
    <source>
        <strain evidence="6">Hsosn_3</strain>
        <tissue evidence="6">Leaf</tissue>
    </source>
</reference>
<keyword evidence="5" id="KW-0812">Transmembrane</keyword>
<keyword evidence="1 4" id="KW-0479">Metal-binding</keyword>
<gene>
    <name evidence="6" type="ORF">POM88_014691</name>
</gene>
<dbReference type="InterPro" id="IPR002401">
    <property type="entry name" value="Cyt_P450_E_grp-I"/>
</dbReference>
<dbReference type="PRINTS" id="PR00385">
    <property type="entry name" value="P450"/>
</dbReference>
<dbReference type="GO" id="GO:0004497">
    <property type="term" value="F:monooxygenase activity"/>
    <property type="evidence" value="ECO:0007669"/>
    <property type="project" value="InterPro"/>
</dbReference>
<evidence type="ECO:0000256" key="4">
    <source>
        <dbReference type="PIRSR" id="PIRSR602401-1"/>
    </source>
</evidence>
<dbReference type="SUPFAM" id="SSF48264">
    <property type="entry name" value="Cytochrome P450"/>
    <property type="match status" value="1"/>
</dbReference>